<keyword evidence="2" id="KW-1185">Reference proteome</keyword>
<sequence length="28" mass="3284">MDLRKTLEPVRVDDKEMHLTWGVTVQVS</sequence>
<organism evidence="1 2">
    <name type="scientific">Portunus trituberculatus</name>
    <name type="common">Swimming crab</name>
    <name type="synonym">Neptunus trituberculatus</name>
    <dbReference type="NCBI Taxonomy" id="210409"/>
    <lineage>
        <taxon>Eukaryota</taxon>
        <taxon>Metazoa</taxon>
        <taxon>Ecdysozoa</taxon>
        <taxon>Arthropoda</taxon>
        <taxon>Crustacea</taxon>
        <taxon>Multicrustacea</taxon>
        <taxon>Malacostraca</taxon>
        <taxon>Eumalacostraca</taxon>
        <taxon>Eucarida</taxon>
        <taxon>Decapoda</taxon>
        <taxon>Pleocyemata</taxon>
        <taxon>Brachyura</taxon>
        <taxon>Eubrachyura</taxon>
        <taxon>Portunoidea</taxon>
        <taxon>Portunidae</taxon>
        <taxon>Portuninae</taxon>
        <taxon>Portunus</taxon>
    </lineage>
</organism>
<dbReference type="Proteomes" id="UP000324222">
    <property type="component" value="Unassembled WGS sequence"/>
</dbReference>
<evidence type="ECO:0000313" key="1">
    <source>
        <dbReference type="EMBL" id="MPC95109.1"/>
    </source>
</evidence>
<reference evidence="1 2" key="1">
    <citation type="submission" date="2019-05" db="EMBL/GenBank/DDBJ databases">
        <title>Another draft genome of Portunus trituberculatus and its Hox gene families provides insights of decapod evolution.</title>
        <authorList>
            <person name="Jeong J.-H."/>
            <person name="Song I."/>
            <person name="Kim S."/>
            <person name="Choi T."/>
            <person name="Kim D."/>
            <person name="Ryu S."/>
            <person name="Kim W."/>
        </authorList>
    </citation>
    <scope>NUCLEOTIDE SEQUENCE [LARGE SCALE GENOMIC DNA]</scope>
    <source>
        <tissue evidence="1">Muscle</tissue>
    </source>
</reference>
<gene>
    <name evidence="1" type="ORF">E2C01_090305</name>
</gene>
<comment type="caution">
    <text evidence="1">The sequence shown here is derived from an EMBL/GenBank/DDBJ whole genome shotgun (WGS) entry which is preliminary data.</text>
</comment>
<evidence type="ECO:0000313" key="2">
    <source>
        <dbReference type="Proteomes" id="UP000324222"/>
    </source>
</evidence>
<name>A0A5B7JJX0_PORTR</name>
<dbReference type="EMBL" id="VSRR010101037">
    <property type="protein sequence ID" value="MPC95109.1"/>
    <property type="molecule type" value="Genomic_DNA"/>
</dbReference>
<protein>
    <submittedName>
        <fullName evidence="1">Uncharacterized protein</fullName>
    </submittedName>
</protein>
<accession>A0A5B7JJX0</accession>
<dbReference type="AlphaFoldDB" id="A0A5B7JJX0"/>
<proteinExistence type="predicted"/>